<dbReference type="InterPro" id="IPR044730">
    <property type="entry name" value="RNase_H-like_dom_plant"/>
</dbReference>
<dbReference type="CDD" id="cd06222">
    <property type="entry name" value="RNase_H_like"/>
    <property type="match status" value="1"/>
</dbReference>
<dbReference type="InterPro" id="IPR052929">
    <property type="entry name" value="RNase_H-like_EbsB-rel"/>
</dbReference>
<dbReference type="PANTHER" id="PTHR47074:SF61">
    <property type="entry name" value="RNASE H TYPE-1 DOMAIN-CONTAINING PROTEIN"/>
    <property type="match status" value="1"/>
</dbReference>
<feature type="domain" description="RNase H type-1" evidence="1">
    <location>
        <begin position="761"/>
        <end position="881"/>
    </location>
</feature>
<dbReference type="InterPro" id="IPR002156">
    <property type="entry name" value="RNaseH_domain"/>
</dbReference>
<evidence type="ECO:0008006" key="5">
    <source>
        <dbReference type="Google" id="ProtNLM"/>
    </source>
</evidence>
<dbReference type="Pfam" id="PF13966">
    <property type="entry name" value="zf-RVT"/>
    <property type="match status" value="1"/>
</dbReference>
<evidence type="ECO:0000259" key="1">
    <source>
        <dbReference type="Pfam" id="PF13456"/>
    </source>
</evidence>
<feature type="domain" description="Reverse transcriptase zinc-binding" evidence="2">
    <location>
        <begin position="566"/>
        <end position="657"/>
    </location>
</feature>
<dbReference type="SUPFAM" id="SSF53098">
    <property type="entry name" value="Ribonuclease H-like"/>
    <property type="match status" value="1"/>
</dbReference>
<dbReference type="Pfam" id="PF13456">
    <property type="entry name" value="RVT_3"/>
    <property type="match status" value="1"/>
</dbReference>
<gene>
    <name evidence="3" type="ORF">V6N11_053590</name>
</gene>
<evidence type="ECO:0000259" key="2">
    <source>
        <dbReference type="Pfam" id="PF13966"/>
    </source>
</evidence>
<dbReference type="EMBL" id="JBBPBN010000001">
    <property type="protein sequence ID" value="KAK9047754.1"/>
    <property type="molecule type" value="Genomic_DNA"/>
</dbReference>
<reference evidence="3 4" key="1">
    <citation type="journal article" date="2024" name="G3 (Bethesda)">
        <title>Genome assembly of Hibiscus sabdariffa L. provides insights into metabolisms of medicinal natural products.</title>
        <authorList>
            <person name="Kim T."/>
        </authorList>
    </citation>
    <scope>NUCLEOTIDE SEQUENCE [LARGE SCALE GENOMIC DNA]</scope>
    <source>
        <strain evidence="3">TK-2024</strain>
        <tissue evidence="3">Old leaves</tissue>
    </source>
</reference>
<proteinExistence type="predicted"/>
<evidence type="ECO:0000313" key="3">
    <source>
        <dbReference type="EMBL" id="KAK9047754.1"/>
    </source>
</evidence>
<dbReference type="PANTHER" id="PTHR47074">
    <property type="entry name" value="BNAC02G40300D PROTEIN"/>
    <property type="match status" value="1"/>
</dbReference>
<dbReference type="InterPro" id="IPR026960">
    <property type="entry name" value="RVT-Znf"/>
</dbReference>
<accession>A0ABR2UDS8</accession>
<dbReference type="Proteomes" id="UP001396334">
    <property type="component" value="Unassembled WGS sequence"/>
</dbReference>
<protein>
    <recommendedName>
        <fullName evidence="5">Reverse transcriptase zinc-binding domain-containing protein</fullName>
    </recommendedName>
</protein>
<evidence type="ECO:0000313" key="4">
    <source>
        <dbReference type="Proteomes" id="UP001396334"/>
    </source>
</evidence>
<organism evidence="3 4">
    <name type="scientific">Hibiscus sabdariffa</name>
    <name type="common">roselle</name>
    <dbReference type="NCBI Taxonomy" id="183260"/>
    <lineage>
        <taxon>Eukaryota</taxon>
        <taxon>Viridiplantae</taxon>
        <taxon>Streptophyta</taxon>
        <taxon>Embryophyta</taxon>
        <taxon>Tracheophyta</taxon>
        <taxon>Spermatophyta</taxon>
        <taxon>Magnoliopsida</taxon>
        <taxon>eudicotyledons</taxon>
        <taxon>Gunneridae</taxon>
        <taxon>Pentapetalae</taxon>
        <taxon>rosids</taxon>
        <taxon>malvids</taxon>
        <taxon>Malvales</taxon>
        <taxon>Malvaceae</taxon>
        <taxon>Malvoideae</taxon>
        <taxon>Hibiscus</taxon>
    </lineage>
</organism>
<keyword evidence="4" id="KW-1185">Reference proteome</keyword>
<name>A0ABR2UDS8_9ROSI</name>
<dbReference type="InterPro" id="IPR036397">
    <property type="entry name" value="RNaseH_sf"/>
</dbReference>
<dbReference type="Gene3D" id="3.30.420.10">
    <property type="entry name" value="Ribonuclease H-like superfamily/Ribonuclease H"/>
    <property type="match status" value="1"/>
</dbReference>
<dbReference type="InterPro" id="IPR012337">
    <property type="entry name" value="RNaseH-like_sf"/>
</dbReference>
<sequence>MVDSRVRSPKSRRNSWDFDLYEFPPLGESVGAIAGASVAAVATAGTSVAGAMKAGLGSASAIGKPLYTDKATVLKQQLEFAKVCVEVEASSTLPSSILVDLGEGNCVDVDVELELVWAPPRCSHCHVFGHLNETCGMLAQQGGTPMGDLQVDLGIDRGRREEVVGSVNKSGVDLVLLVDSGACVDVQATGIGVVENAQERDMSITEHREIGVVDSLVGSCVVQEDVMSGNSFDLLVDAADGQDDVLSDENGRRLESFEAISSELIKHFQNSFGVVDPNVTAISDSLLKEILGVELSTEMADSLIPPITRKEIKDVLFAMNGWLLEQDCEEIIQQFWRSSTDPLPKKLETLGKELQSWGSLKRKRRRETKAVLESRLHALEDGDPDDDNLAELIEVKRKSNSIAEIVGADGNVVSSLDGILNTASSFFADLFTAESVSESELIFEEVSSSITSELNSVLTAPFNAEEVSVALRTMSPLKAPGLDISVWNDAWLPGKGNGRLNLPIDIRFPKVSDLIIPESNVWNYGLLQSIFPSDIADRIGCIPLARSKPCDELIWRYENTGLYSPKSGYKLLLEMSSSQHPINVEPNAAIMLSFYKSLWELNLPAKCKIFFWRLMNNFLPTFNNLQLRRLQVRNTCRFCEAAAESVTHFALLCPITLGIFDSVGCSSVPTTPQLEFCETLASWFIQSTKRDQSLIVISYWALWYARNEIIHESRPFSAVSVSSFILSFLLELESSIVVPASNSLIKDVKWFPPDGSIIKLNFDASFNSASNSSVSGIVARDSHGFILAACTCPHRGIADAFIAEAVACEKAVSFALDLGFRSVQIEGDSLSVIKKINSTAMDKSIISPIIGDIKALSVNFVSVTFSFVGRRGNVVAHELARVGLQFPEPRYWIEEAPSTVEQLAVRDCLI</sequence>
<comment type="caution">
    <text evidence="3">The sequence shown here is derived from an EMBL/GenBank/DDBJ whole genome shotgun (WGS) entry which is preliminary data.</text>
</comment>